<protein>
    <recommendedName>
        <fullName evidence="4">sn-glycerol-3-phosphate-binding periplasmic protein UgpB</fullName>
    </recommendedName>
</protein>
<dbReference type="Proteomes" id="UP000027180">
    <property type="component" value="Plasmid pRetIE4771d"/>
</dbReference>
<evidence type="ECO:0000256" key="1">
    <source>
        <dbReference type="ARBA" id="ARBA00004418"/>
    </source>
</evidence>
<evidence type="ECO:0000256" key="9">
    <source>
        <dbReference type="SAM" id="SignalP"/>
    </source>
</evidence>
<keyword evidence="7" id="KW-0574">Periplasm</keyword>
<geneLocation type="plasmid" evidence="10 11">
    <name>pRetIE4771d</name>
</geneLocation>
<proteinExistence type="inferred from homology"/>
<dbReference type="HOGENOM" id="CLU_031285_10_5_5"/>
<evidence type="ECO:0000256" key="6">
    <source>
        <dbReference type="ARBA" id="ARBA00022729"/>
    </source>
</evidence>
<keyword evidence="6 9" id="KW-0732">Signal</keyword>
<evidence type="ECO:0000256" key="5">
    <source>
        <dbReference type="ARBA" id="ARBA00022448"/>
    </source>
</evidence>
<dbReference type="RefSeq" id="WP_040141860.1">
    <property type="nucleotide sequence ID" value="NZ_CP006990.1"/>
</dbReference>
<feature type="signal peptide" evidence="9">
    <location>
        <begin position="1"/>
        <end position="24"/>
    </location>
</feature>
<dbReference type="AlphaFoldDB" id="A0A060IFT6"/>
<sequence>MKVLKKTLLLAAISGSLFATTASAEQINLTWQMWTGSEADTKGWQHLADMVTAKYPDIKVTLTTTGWVDYWTRLPVLAASGQLADIVSMQSLRMPNFYSLLEPLNERIEADKFDIGAFTPSIIGGMSVDKQLYGLPYDVGPWVVYYNQDALEAAGIPLPKPGWTLAEFTDAAKKLTKDGKYGFGITPQNYSVLAAAWGDKYVNDAGELDLTNPSAIAAAERVIGFPAKDKIAPLVPSSADVGTFIQGRFNSGNVAMYVDGPWSIIGMKDKAKFKIGLTTLPRDDAKELAAVTAGSGFGIATTSKNKDAAWKAIQVLTSPEALQYLAEQGRALPARSASQSSWYKVAAKDITNGGEALDYSLAHSVPYVITNNWAAVENLFNQYFPPAFGGSADAKQTMESIQSLAQQ</sequence>
<dbReference type="EMBL" id="CP006990">
    <property type="protein sequence ID" value="AIC30865.1"/>
    <property type="molecule type" value="Genomic_DNA"/>
</dbReference>
<dbReference type="OrthoDB" id="5897001at2"/>
<organism evidence="10 11">
    <name type="scientific">Rhizobium etli bv. mimosae str. IE4771</name>
    <dbReference type="NCBI Taxonomy" id="1432050"/>
    <lineage>
        <taxon>Bacteria</taxon>
        <taxon>Pseudomonadati</taxon>
        <taxon>Pseudomonadota</taxon>
        <taxon>Alphaproteobacteria</taxon>
        <taxon>Hyphomicrobiales</taxon>
        <taxon>Rhizobiaceae</taxon>
        <taxon>Rhizobium/Agrobacterium group</taxon>
        <taxon>Rhizobium</taxon>
    </lineage>
</organism>
<reference evidence="10 11" key="1">
    <citation type="submission" date="2013-12" db="EMBL/GenBank/DDBJ databases">
        <title>Complete genome sequence of Rhizobium etli bv. mimosae IE4771.</title>
        <authorList>
            <person name="Bustos P."/>
            <person name="Santamaria R.I."/>
            <person name="Lozano L."/>
            <person name="Ormeno-Orrillo E."/>
            <person name="Rogel M.A."/>
            <person name="Romero D."/>
            <person name="Cevallos M.A."/>
            <person name="Martinez-Romero E."/>
            <person name="Gonzalez V."/>
        </authorList>
    </citation>
    <scope>NUCLEOTIDE SEQUENCE [LARGE SCALE GENOMIC DNA]</scope>
    <source>
        <strain evidence="10 11">IE4771</strain>
        <plasmid evidence="11">Plasmid pRetIE4771d</plasmid>
    </source>
</reference>
<keyword evidence="5" id="KW-0813">Transport</keyword>
<evidence type="ECO:0000256" key="4">
    <source>
        <dbReference type="ARBA" id="ARBA00017470"/>
    </source>
</evidence>
<evidence type="ECO:0000256" key="7">
    <source>
        <dbReference type="ARBA" id="ARBA00022764"/>
    </source>
</evidence>
<name>A0A060IFT6_RHIET</name>
<dbReference type="InterPro" id="IPR050490">
    <property type="entry name" value="Bact_solute-bd_prot1"/>
</dbReference>
<gene>
    <name evidence="10" type="ORF">IE4771_PD00310</name>
</gene>
<evidence type="ECO:0000313" key="10">
    <source>
        <dbReference type="EMBL" id="AIC30865.1"/>
    </source>
</evidence>
<dbReference type="PANTHER" id="PTHR43649">
    <property type="entry name" value="ARABINOSE-BINDING PROTEIN-RELATED"/>
    <property type="match status" value="1"/>
</dbReference>
<evidence type="ECO:0000313" key="11">
    <source>
        <dbReference type="Proteomes" id="UP000027180"/>
    </source>
</evidence>
<evidence type="ECO:0000256" key="3">
    <source>
        <dbReference type="ARBA" id="ARBA00011557"/>
    </source>
</evidence>
<dbReference type="KEGG" id="rei:IE4771_PD00310"/>
<dbReference type="GO" id="GO:0042597">
    <property type="term" value="C:periplasmic space"/>
    <property type="evidence" value="ECO:0007669"/>
    <property type="project" value="UniProtKB-SubCell"/>
</dbReference>
<evidence type="ECO:0000256" key="8">
    <source>
        <dbReference type="ARBA" id="ARBA00034473"/>
    </source>
</evidence>
<dbReference type="InterPro" id="IPR006059">
    <property type="entry name" value="SBP"/>
</dbReference>
<comment type="function">
    <text evidence="8">Part of the ABC transporter complex UgpBAEC involved in sn-glycerol-3-phosphate (G3P) import. Binds G3P.</text>
</comment>
<accession>A0A060IFT6</accession>
<dbReference type="PANTHER" id="PTHR43649:SF31">
    <property type="entry name" value="SN-GLYCEROL-3-PHOSPHATE-BINDING PERIPLASMIC PROTEIN UGPB"/>
    <property type="match status" value="1"/>
</dbReference>
<dbReference type="Pfam" id="PF13416">
    <property type="entry name" value="SBP_bac_8"/>
    <property type="match status" value="1"/>
</dbReference>
<feature type="chain" id="PRO_5001587024" description="sn-glycerol-3-phosphate-binding periplasmic protein UgpB" evidence="9">
    <location>
        <begin position="25"/>
        <end position="407"/>
    </location>
</feature>
<comment type="subunit">
    <text evidence="3">The complex is composed of two ATP-binding proteins (UgpC), two transmembrane proteins (UgpA and UgpE) and a solute-binding protein (UgpB).</text>
</comment>
<dbReference type="Gene3D" id="3.40.190.10">
    <property type="entry name" value="Periplasmic binding protein-like II"/>
    <property type="match status" value="1"/>
</dbReference>
<keyword evidence="10" id="KW-0614">Plasmid</keyword>
<comment type="subcellular location">
    <subcellularLocation>
        <location evidence="1">Periplasm</location>
    </subcellularLocation>
</comment>
<evidence type="ECO:0000256" key="2">
    <source>
        <dbReference type="ARBA" id="ARBA00008520"/>
    </source>
</evidence>
<dbReference type="SUPFAM" id="SSF53850">
    <property type="entry name" value="Periplasmic binding protein-like II"/>
    <property type="match status" value="1"/>
</dbReference>
<comment type="similarity">
    <text evidence="2">Belongs to the bacterial solute-binding protein 1 family.</text>
</comment>
<dbReference type="CDD" id="cd13585">
    <property type="entry name" value="PBP2_TMBP_like"/>
    <property type="match status" value="1"/>
</dbReference>